<protein>
    <recommendedName>
        <fullName evidence="12 13">DNA primase</fullName>
        <ecNumber evidence="12">2.7.7.101</ecNumber>
    </recommendedName>
</protein>
<dbReference type="HAMAP" id="MF_00974">
    <property type="entry name" value="DNA_primase_DnaG"/>
    <property type="match status" value="1"/>
</dbReference>
<dbReference type="PIRSF" id="PIRSF002811">
    <property type="entry name" value="DnaG"/>
    <property type="match status" value="1"/>
</dbReference>
<dbReference type="InterPro" id="IPR036977">
    <property type="entry name" value="DNA_primase_Znf_CHC2"/>
</dbReference>
<dbReference type="PANTHER" id="PTHR30313:SF2">
    <property type="entry name" value="DNA PRIMASE"/>
    <property type="match status" value="1"/>
</dbReference>
<keyword evidence="4 12" id="KW-0548">Nucleotidyltransferase</keyword>
<evidence type="ECO:0000259" key="16">
    <source>
        <dbReference type="SMART" id="SM00493"/>
    </source>
</evidence>
<evidence type="ECO:0000256" key="9">
    <source>
        <dbReference type="ARBA" id="ARBA00022842"/>
    </source>
</evidence>
<dbReference type="SUPFAM" id="SSF56731">
    <property type="entry name" value="DNA primase core"/>
    <property type="match status" value="1"/>
</dbReference>
<keyword evidence="3 12" id="KW-0808">Transferase</keyword>
<feature type="region of interest" description="Disordered" evidence="14">
    <location>
        <begin position="424"/>
        <end position="458"/>
    </location>
</feature>
<evidence type="ECO:0000256" key="2">
    <source>
        <dbReference type="ARBA" id="ARBA00022515"/>
    </source>
</evidence>
<dbReference type="PANTHER" id="PTHR30313">
    <property type="entry name" value="DNA PRIMASE"/>
    <property type="match status" value="1"/>
</dbReference>
<proteinExistence type="inferred from homology"/>
<keyword evidence="9" id="KW-0460">Magnesium</keyword>
<evidence type="ECO:0000313" key="17">
    <source>
        <dbReference type="EMBL" id="BDC98899.1"/>
    </source>
</evidence>
<evidence type="ECO:0000256" key="1">
    <source>
        <dbReference type="ARBA" id="ARBA00022478"/>
    </source>
</evidence>
<dbReference type="EMBL" id="AP025292">
    <property type="protein sequence ID" value="BDC98899.1"/>
    <property type="molecule type" value="Genomic_DNA"/>
</dbReference>
<evidence type="ECO:0000256" key="11">
    <source>
        <dbReference type="ARBA" id="ARBA00023163"/>
    </source>
</evidence>
<dbReference type="InterPro" id="IPR037068">
    <property type="entry name" value="DNA_primase_core_N_sf"/>
</dbReference>
<dbReference type="Gene3D" id="3.90.580.10">
    <property type="entry name" value="Zinc finger, CHC2-type domain"/>
    <property type="match status" value="1"/>
</dbReference>
<keyword evidence="11 12" id="KW-0804">Transcription</keyword>
<dbReference type="Pfam" id="PF08275">
    <property type="entry name" value="DNAG_N"/>
    <property type="match status" value="1"/>
</dbReference>
<dbReference type="EC" id="2.7.7.101" evidence="12"/>
<keyword evidence="10 12" id="KW-0238">DNA-binding</keyword>
<dbReference type="InterPro" id="IPR013264">
    <property type="entry name" value="DNAG_N"/>
</dbReference>
<evidence type="ECO:0000256" key="4">
    <source>
        <dbReference type="ARBA" id="ARBA00022695"/>
    </source>
</evidence>
<keyword evidence="1 12" id="KW-0240">DNA-directed RNA polymerase</keyword>
<feature type="zinc finger region" description="CHC2-type" evidence="12">
    <location>
        <begin position="24"/>
        <end position="48"/>
    </location>
</feature>
<comment type="domain">
    <text evidence="12">Contains an N-terminal zinc-binding domain, a central core domain that contains the primase activity, and a C-terminal DnaB-binding domain.</text>
</comment>
<sequence length="662" mass="75358">MDIVDVVSDYVSLKKKGQNMWAPCPFHEEKTPSFSVAPTKGFYKCFSCGKTGDPIRFVMEMEGMEFPEAIRHLAQKYGIPIEETKLTEEVKEAISFRDRLHQVMHFAKELYVQNLWENKTGRAIGYSYLRERGMTDEIIKNFELGYSLEEWEGFRKSAEKMNYTVPEMEGAGMVINKDDGKKVFDRFRARVMFPVHNLSGKIIAFGARTLSTNKKEAKYLNSPETEIYHKSRVLYGIYQAKERIRKEDNCYLVEGYTDVISMHMSGVENVVASSGTSLTEDQIKLIKRFTNNITVLFDGDSAGVKASLRGIAMILAGGLDVQAVAFPEGEDPDSYSRKIGPNAFREYLSDKKTDFITFITNVMLKDVGNDPLKKTQVARQILEVLAKIPDAIKRDVYLKTCAKLLEISEEALKKELQGIFEEEQKRSQYRPQTGGASTPPPSAPPQNYPDYEPDWAPSPEELMAIGEIPEPSKTNVPVQETAYSADVELLLRHEREALRMLLCYGQLDVEEGKSVAVYLQEELQGVDILEERHQGIFEVYYKRLGLDQDVSGTAMLGATEGEERALVDTLISVKYKLSGWMDRHQINVPVEQDNLGHNLYKVIVNLKSAHFDRMEGQLQAQLEESHISGDEQLMMETLAMIVELQNMRKQLHQEAHQNRYKL</sequence>
<evidence type="ECO:0000256" key="3">
    <source>
        <dbReference type="ARBA" id="ARBA00022679"/>
    </source>
</evidence>
<evidence type="ECO:0000256" key="12">
    <source>
        <dbReference type="HAMAP-Rule" id="MF_00974"/>
    </source>
</evidence>
<evidence type="ECO:0000256" key="10">
    <source>
        <dbReference type="ARBA" id="ARBA00023125"/>
    </source>
</evidence>
<name>A0ABM7VD97_9BACT</name>
<reference evidence="17 18" key="1">
    <citation type="submission" date="2021-12" db="EMBL/GenBank/DDBJ databases">
        <title>Genome sequencing of bacteria with rrn-lacking chromosome and rrn-plasmid.</title>
        <authorList>
            <person name="Anda M."/>
            <person name="Iwasaki W."/>
        </authorList>
    </citation>
    <scope>NUCLEOTIDE SEQUENCE [LARGE SCALE GENOMIC DNA]</scope>
    <source>
        <strain evidence="17 18">NBRC 101262</strain>
    </source>
</reference>
<feature type="domain" description="Zinc finger CHC2-type" evidence="15">
    <location>
        <begin position="20"/>
        <end position="74"/>
    </location>
</feature>
<feature type="domain" description="Toprim" evidence="16">
    <location>
        <begin position="248"/>
        <end position="319"/>
    </location>
</feature>
<evidence type="ECO:0000256" key="6">
    <source>
        <dbReference type="ARBA" id="ARBA00022723"/>
    </source>
</evidence>
<feature type="compositionally biased region" description="Pro residues" evidence="14">
    <location>
        <begin position="438"/>
        <end position="447"/>
    </location>
</feature>
<comment type="function">
    <text evidence="12 13">RNA polymerase that catalyzes the synthesis of short RNA molecules used as primers for DNA polymerase during DNA replication.</text>
</comment>
<dbReference type="SMART" id="SM00400">
    <property type="entry name" value="ZnF_CHCC"/>
    <property type="match status" value="1"/>
</dbReference>
<dbReference type="Pfam" id="PF13155">
    <property type="entry name" value="Toprim_2"/>
    <property type="match status" value="1"/>
</dbReference>
<dbReference type="Pfam" id="PF10410">
    <property type="entry name" value="DnaB_bind"/>
    <property type="match status" value="1"/>
</dbReference>
<dbReference type="SUPFAM" id="SSF57783">
    <property type="entry name" value="Zinc beta-ribbon"/>
    <property type="match status" value="1"/>
</dbReference>
<dbReference type="InterPro" id="IPR034151">
    <property type="entry name" value="TOPRIM_DnaG_bac"/>
</dbReference>
<evidence type="ECO:0000256" key="13">
    <source>
        <dbReference type="PIRNR" id="PIRNR002811"/>
    </source>
</evidence>
<dbReference type="SMART" id="SM00493">
    <property type="entry name" value="TOPRIM"/>
    <property type="match status" value="1"/>
</dbReference>
<dbReference type="Gene3D" id="3.40.1360.10">
    <property type="match status" value="1"/>
</dbReference>
<evidence type="ECO:0000256" key="8">
    <source>
        <dbReference type="ARBA" id="ARBA00022833"/>
    </source>
</evidence>
<evidence type="ECO:0000256" key="5">
    <source>
        <dbReference type="ARBA" id="ARBA00022705"/>
    </source>
</evidence>
<keyword evidence="2 12" id="KW-0639">Primosome</keyword>
<evidence type="ECO:0000259" key="15">
    <source>
        <dbReference type="SMART" id="SM00400"/>
    </source>
</evidence>
<evidence type="ECO:0000256" key="7">
    <source>
        <dbReference type="ARBA" id="ARBA00022771"/>
    </source>
</evidence>
<comment type="subunit">
    <text evidence="12">Monomer. Interacts with DnaB.</text>
</comment>
<comment type="cofactor">
    <cofactor evidence="12 13">
        <name>Zn(2+)</name>
        <dbReference type="ChEBI" id="CHEBI:29105"/>
    </cofactor>
    <text evidence="12 13">Binds 1 zinc ion per monomer.</text>
</comment>
<accession>A0ABM7VD97</accession>
<dbReference type="InterPro" id="IPR050219">
    <property type="entry name" value="DnaG_primase"/>
</dbReference>
<organism evidence="17 18">
    <name type="scientific">Persicobacter psychrovividus</name>
    <dbReference type="NCBI Taxonomy" id="387638"/>
    <lineage>
        <taxon>Bacteria</taxon>
        <taxon>Pseudomonadati</taxon>
        <taxon>Bacteroidota</taxon>
        <taxon>Cytophagia</taxon>
        <taxon>Cytophagales</taxon>
        <taxon>Persicobacteraceae</taxon>
        <taxon>Persicobacter</taxon>
    </lineage>
</organism>
<dbReference type="InterPro" id="IPR030846">
    <property type="entry name" value="DnaG_bac"/>
</dbReference>
<evidence type="ECO:0000256" key="14">
    <source>
        <dbReference type="SAM" id="MobiDB-lite"/>
    </source>
</evidence>
<dbReference type="InterPro" id="IPR006295">
    <property type="entry name" value="DNA_primase_DnaG"/>
</dbReference>
<dbReference type="Pfam" id="PF01807">
    <property type="entry name" value="Zn_ribbon_DnaG"/>
    <property type="match status" value="1"/>
</dbReference>
<dbReference type="InterPro" id="IPR019475">
    <property type="entry name" value="DNA_primase_DnaB-bd"/>
</dbReference>
<dbReference type="CDD" id="cd03364">
    <property type="entry name" value="TOPRIM_DnaG_primases"/>
    <property type="match status" value="1"/>
</dbReference>
<keyword evidence="7 12" id="KW-0863">Zinc-finger</keyword>
<keyword evidence="8 12" id="KW-0862">Zinc</keyword>
<keyword evidence="5 12" id="KW-0235">DNA replication</keyword>
<dbReference type="InterPro" id="IPR006171">
    <property type="entry name" value="TOPRIM_dom"/>
</dbReference>
<keyword evidence="18" id="KW-1185">Reference proteome</keyword>
<dbReference type="Gene3D" id="3.90.980.10">
    <property type="entry name" value="DNA primase, catalytic core, N-terminal domain"/>
    <property type="match status" value="1"/>
</dbReference>
<comment type="catalytic activity">
    <reaction evidence="12">
        <text>ssDNA + n NTP = ssDNA/pppN(pN)n-1 hybrid + (n-1) diphosphate.</text>
        <dbReference type="EC" id="2.7.7.101"/>
    </reaction>
</comment>
<dbReference type="NCBIfam" id="TIGR01391">
    <property type="entry name" value="dnaG"/>
    <property type="match status" value="1"/>
</dbReference>
<gene>
    <name evidence="12 17" type="primary">dnaG</name>
    <name evidence="17" type="ORF">PEPS_11800</name>
</gene>
<evidence type="ECO:0000313" key="18">
    <source>
        <dbReference type="Proteomes" id="UP001354989"/>
    </source>
</evidence>
<dbReference type="InterPro" id="IPR002694">
    <property type="entry name" value="Znf_CHC2"/>
</dbReference>
<keyword evidence="6 12" id="KW-0479">Metal-binding</keyword>
<comment type="similarity">
    <text evidence="12 13">Belongs to the DnaG primase family.</text>
</comment>
<dbReference type="Proteomes" id="UP001354989">
    <property type="component" value="Chromosome"/>
</dbReference>